<feature type="non-terminal residue" evidence="6">
    <location>
        <position position="82"/>
    </location>
</feature>
<dbReference type="PANTHER" id="PTHR43775:SF37">
    <property type="entry name" value="SI:DKEY-61P9.11"/>
    <property type="match status" value="1"/>
</dbReference>
<dbReference type="AlphaFoldDB" id="A0A5C7YEM9"/>
<evidence type="ECO:0000256" key="2">
    <source>
        <dbReference type="ARBA" id="ARBA00022553"/>
    </source>
</evidence>
<gene>
    <name evidence="6" type="ORF">E6Q54_00580</name>
    <name evidence="5" type="ORF">E6Q54_17825</name>
</gene>
<evidence type="ECO:0000256" key="1">
    <source>
        <dbReference type="ARBA" id="ARBA00022450"/>
    </source>
</evidence>
<dbReference type="GO" id="GO:0006633">
    <property type="term" value="P:fatty acid biosynthetic process"/>
    <property type="evidence" value="ECO:0007669"/>
    <property type="project" value="TreeGrafter"/>
</dbReference>
<feature type="domain" description="Beta-ketoacyl synthase-like N-terminal" evidence="4">
    <location>
        <begin position="41"/>
        <end position="82"/>
    </location>
</feature>
<dbReference type="InterPro" id="IPR014030">
    <property type="entry name" value="Ketoacyl_synth_N"/>
</dbReference>
<dbReference type="Gene3D" id="3.40.47.10">
    <property type="match status" value="1"/>
</dbReference>
<dbReference type="EMBL" id="SSGD01000005">
    <property type="protein sequence ID" value="TXI60349.1"/>
    <property type="molecule type" value="Genomic_DNA"/>
</dbReference>
<keyword evidence="1" id="KW-0596">Phosphopantetheine</keyword>
<dbReference type="GO" id="GO:0004312">
    <property type="term" value="F:fatty acid synthase activity"/>
    <property type="evidence" value="ECO:0007669"/>
    <property type="project" value="TreeGrafter"/>
</dbReference>
<keyword evidence="3" id="KW-0511">Multifunctional enzyme</keyword>
<dbReference type="InterPro" id="IPR016039">
    <property type="entry name" value="Thiolase-like"/>
</dbReference>
<keyword evidence="2" id="KW-0597">Phosphoprotein</keyword>
<evidence type="ECO:0000259" key="4">
    <source>
        <dbReference type="Pfam" id="PF00109"/>
    </source>
</evidence>
<dbReference type="Pfam" id="PF00109">
    <property type="entry name" value="ketoacyl-synt"/>
    <property type="match status" value="1"/>
</dbReference>
<accession>A0A5C7YEM9</accession>
<proteinExistence type="predicted"/>
<evidence type="ECO:0000313" key="7">
    <source>
        <dbReference type="Proteomes" id="UP000321797"/>
    </source>
</evidence>
<dbReference type="SUPFAM" id="SSF53901">
    <property type="entry name" value="Thiolase-like"/>
    <property type="match status" value="1"/>
</dbReference>
<dbReference type="PANTHER" id="PTHR43775">
    <property type="entry name" value="FATTY ACID SYNTHASE"/>
    <property type="match status" value="1"/>
</dbReference>
<evidence type="ECO:0000313" key="6">
    <source>
        <dbReference type="EMBL" id="TXI60349.1"/>
    </source>
</evidence>
<dbReference type="RefSeq" id="WP_276758845.1">
    <property type="nucleotide sequence ID" value="NZ_SSGD01000005.1"/>
</dbReference>
<dbReference type="EMBL" id="SSGD01000121">
    <property type="protein sequence ID" value="TXI52640.1"/>
    <property type="molecule type" value="Genomic_DNA"/>
</dbReference>
<sequence>MSEKSAASVGGPDRRAIVAEALRKIDDLTARLAVAEAGDTEPVAVVGVGCRLPGGVDGPAALWQLLCDEGSGIVRVPADRWD</sequence>
<organism evidence="6 7">
    <name type="scientific">Mycolicibacter arupensis</name>
    <dbReference type="NCBI Taxonomy" id="342002"/>
    <lineage>
        <taxon>Bacteria</taxon>
        <taxon>Bacillati</taxon>
        <taxon>Actinomycetota</taxon>
        <taxon>Actinomycetes</taxon>
        <taxon>Mycobacteriales</taxon>
        <taxon>Mycobacteriaceae</taxon>
        <taxon>Mycolicibacter</taxon>
    </lineage>
</organism>
<evidence type="ECO:0000256" key="3">
    <source>
        <dbReference type="ARBA" id="ARBA00023268"/>
    </source>
</evidence>
<name>A0A5C7YEM9_9MYCO</name>
<evidence type="ECO:0000313" key="5">
    <source>
        <dbReference type="EMBL" id="TXI52640.1"/>
    </source>
</evidence>
<protein>
    <recommendedName>
        <fullName evidence="4">Beta-ketoacyl synthase-like N-terminal domain-containing protein</fullName>
    </recommendedName>
</protein>
<dbReference type="InterPro" id="IPR050091">
    <property type="entry name" value="PKS_NRPS_Biosynth_Enz"/>
</dbReference>
<dbReference type="Proteomes" id="UP000321797">
    <property type="component" value="Unassembled WGS sequence"/>
</dbReference>
<comment type="caution">
    <text evidence="6">The sequence shown here is derived from an EMBL/GenBank/DDBJ whole genome shotgun (WGS) entry which is preliminary data.</text>
</comment>
<reference evidence="6 7" key="1">
    <citation type="submission" date="2018-09" db="EMBL/GenBank/DDBJ databases">
        <title>Metagenome Assembled Genomes from an Advanced Water Purification Facility.</title>
        <authorList>
            <person name="Stamps B.W."/>
            <person name="Spear J.R."/>
        </authorList>
    </citation>
    <scope>NUCLEOTIDE SEQUENCE [LARGE SCALE GENOMIC DNA]</scope>
    <source>
        <strain evidence="6">Bin_29_2</strain>
    </source>
</reference>